<proteinExistence type="predicted"/>
<dbReference type="AlphaFoldDB" id="A0A6J4PN78"/>
<dbReference type="EMBL" id="CADCVA010000200">
    <property type="protein sequence ID" value="CAA9420739.1"/>
    <property type="molecule type" value="Genomic_DNA"/>
</dbReference>
<evidence type="ECO:0000256" key="1">
    <source>
        <dbReference type="SAM" id="MobiDB-lite"/>
    </source>
</evidence>
<evidence type="ECO:0000313" key="2">
    <source>
        <dbReference type="EMBL" id="CAA9420739.1"/>
    </source>
</evidence>
<sequence>AGREDDLSRDLALAREGPARERGAVLQHHQCPAPPCE</sequence>
<accession>A0A6J4PN78</accession>
<gene>
    <name evidence="2" type="ORF">AVDCRST_MAG82-1415</name>
</gene>
<reference evidence="2" key="1">
    <citation type="submission" date="2020-02" db="EMBL/GenBank/DDBJ databases">
        <authorList>
            <person name="Meier V. D."/>
        </authorList>
    </citation>
    <scope>NUCLEOTIDE SEQUENCE</scope>
    <source>
        <strain evidence="2">AVDCRST_MAG82</strain>
    </source>
</reference>
<protein>
    <submittedName>
        <fullName evidence="2">Uncharacterized protein</fullName>
    </submittedName>
</protein>
<feature type="compositionally biased region" description="Basic and acidic residues" evidence="1">
    <location>
        <begin position="1"/>
        <end position="23"/>
    </location>
</feature>
<name>A0A6J4PN78_9ACTN</name>
<organism evidence="2">
    <name type="scientific">uncultured Rubrobacteraceae bacterium</name>
    <dbReference type="NCBI Taxonomy" id="349277"/>
    <lineage>
        <taxon>Bacteria</taxon>
        <taxon>Bacillati</taxon>
        <taxon>Actinomycetota</taxon>
        <taxon>Rubrobacteria</taxon>
        <taxon>Rubrobacterales</taxon>
        <taxon>Rubrobacteraceae</taxon>
        <taxon>environmental samples</taxon>
    </lineage>
</organism>
<feature type="region of interest" description="Disordered" evidence="1">
    <location>
        <begin position="1"/>
        <end position="37"/>
    </location>
</feature>
<feature type="non-terminal residue" evidence="2">
    <location>
        <position position="1"/>
    </location>
</feature>
<feature type="non-terminal residue" evidence="2">
    <location>
        <position position="37"/>
    </location>
</feature>